<protein>
    <submittedName>
        <fullName evidence="2">Uncharacterized protein</fullName>
    </submittedName>
</protein>
<dbReference type="EMBL" id="JAWDGP010002420">
    <property type="protein sequence ID" value="KAK3783339.1"/>
    <property type="molecule type" value="Genomic_DNA"/>
</dbReference>
<keyword evidence="1" id="KW-1133">Transmembrane helix</keyword>
<keyword evidence="1" id="KW-0812">Transmembrane</keyword>
<evidence type="ECO:0000313" key="2">
    <source>
        <dbReference type="EMBL" id="KAK3783339.1"/>
    </source>
</evidence>
<proteinExistence type="predicted"/>
<organism evidence="2 3">
    <name type="scientific">Elysia crispata</name>
    <name type="common">lettuce slug</name>
    <dbReference type="NCBI Taxonomy" id="231223"/>
    <lineage>
        <taxon>Eukaryota</taxon>
        <taxon>Metazoa</taxon>
        <taxon>Spiralia</taxon>
        <taxon>Lophotrochozoa</taxon>
        <taxon>Mollusca</taxon>
        <taxon>Gastropoda</taxon>
        <taxon>Heterobranchia</taxon>
        <taxon>Euthyneura</taxon>
        <taxon>Panpulmonata</taxon>
        <taxon>Sacoglossa</taxon>
        <taxon>Placobranchoidea</taxon>
        <taxon>Plakobranchidae</taxon>
        <taxon>Elysia</taxon>
    </lineage>
</organism>
<keyword evidence="3" id="KW-1185">Reference proteome</keyword>
<dbReference type="Proteomes" id="UP001283361">
    <property type="component" value="Unassembled WGS sequence"/>
</dbReference>
<name>A0AAE1A8Q1_9GAST</name>
<dbReference type="AlphaFoldDB" id="A0AAE1A8Q1"/>
<comment type="caution">
    <text evidence="2">The sequence shown here is derived from an EMBL/GenBank/DDBJ whole genome shotgun (WGS) entry which is preliminary data.</text>
</comment>
<evidence type="ECO:0000256" key="1">
    <source>
        <dbReference type="SAM" id="Phobius"/>
    </source>
</evidence>
<gene>
    <name evidence="2" type="ORF">RRG08_044346</name>
</gene>
<evidence type="ECO:0000313" key="3">
    <source>
        <dbReference type="Proteomes" id="UP001283361"/>
    </source>
</evidence>
<accession>A0AAE1A8Q1</accession>
<sequence>MLFRIRLIHYIWIAMLLALSSLPFQIRSGYNSQRNISRRSASRARGLLHDFITLNPSASEFRTNIPRKEGSYHPCVQREYPSWQLIASNDVKAEY</sequence>
<keyword evidence="1" id="KW-0472">Membrane</keyword>
<reference evidence="2" key="1">
    <citation type="journal article" date="2023" name="G3 (Bethesda)">
        <title>A reference genome for the long-term kleptoplast-retaining sea slug Elysia crispata morphotype clarki.</title>
        <authorList>
            <person name="Eastman K.E."/>
            <person name="Pendleton A.L."/>
            <person name="Shaikh M.A."/>
            <person name="Suttiyut T."/>
            <person name="Ogas R."/>
            <person name="Tomko P."/>
            <person name="Gavelis G."/>
            <person name="Widhalm J.R."/>
            <person name="Wisecaver J.H."/>
        </authorList>
    </citation>
    <scope>NUCLEOTIDE SEQUENCE</scope>
    <source>
        <strain evidence="2">ECLA1</strain>
    </source>
</reference>
<feature type="transmembrane region" description="Helical" evidence="1">
    <location>
        <begin position="7"/>
        <end position="26"/>
    </location>
</feature>